<dbReference type="InterPro" id="IPR001173">
    <property type="entry name" value="Glyco_trans_2-like"/>
</dbReference>
<keyword evidence="3" id="KW-0328">Glycosyltransferase</keyword>
<dbReference type="GO" id="GO:0005886">
    <property type="term" value="C:plasma membrane"/>
    <property type="evidence" value="ECO:0007669"/>
    <property type="project" value="UniProtKB-SubCell"/>
</dbReference>
<dbReference type="Gene3D" id="3.90.550.10">
    <property type="entry name" value="Spore Coat Polysaccharide Biosynthesis Protein SpsA, Chain A"/>
    <property type="match status" value="1"/>
</dbReference>
<keyword evidence="4" id="KW-0808">Transferase</keyword>
<keyword evidence="2" id="KW-1003">Cell membrane</keyword>
<evidence type="ECO:0000256" key="3">
    <source>
        <dbReference type="ARBA" id="ARBA00022676"/>
    </source>
</evidence>
<reference evidence="7 8" key="1">
    <citation type="submission" date="2019-11" db="EMBL/GenBank/DDBJ databases">
        <authorList>
            <person name="Holert J."/>
        </authorList>
    </citation>
    <scope>NUCLEOTIDE SEQUENCE [LARGE SCALE GENOMIC DNA]</scope>
    <source>
        <strain evidence="7">SB11_3</strain>
    </source>
</reference>
<dbReference type="Pfam" id="PF00535">
    <property type="entry name" value="Glycos_transf_2"/>
    <property type="match status" value="1"/>
</dbReference>
<comment type="subcellular location">
    <subcellularLocation>
        <location evidence="1">Cell membrane</location>
    </subcellularLocation>
</comment>
<evidence type="ECO:0000256" key="4">
    <source>
        <dbReference type="ARBA" id="ARBA00022679"/>
    </source>
</evidence>
<dbReference type="OrthoDB" id="9805612at2"/>
<dbReference type="EMBL" id="CACSIO010000001">
    <property type="protein sequence ID" value="CAA0078750.1"/>
    <property type="molecule type" value="Genomic_DNA"/>
</dbReference>
<evidence type="ECO:0000313" key="7">
    <source>
        <dbReference type="EMBL" id="CAA0078750.1"/>
    </source>
</evidence>
<evidence type="ECO:0000256" key="1">
    <source>
        <dbReference type="ARBA" id="ARBA00004236"/>
    </source>
</evidence>
<dbReference type="Proteomes" id="UP000441399">
    <property type="component" value="Unassembled WGS sequence"/>
</dbReference>
<keyword evidence="8" id="KW-1185">Reference proteome</keyword>
<protein>
    <recommendedName>
        <fullName evidence="6">Glycosyltransferase 2-like domain-containing protein</fullName>
    </recommendedName>
</protein>
<dbReference type="InterPro" id="IPR029044">
    <property type="entry name" value="Nucleotide-diphossugar_trans"/>
</dbReference>
<proteinExistence type="predicted"/>
<feature type="domain" description="Glycosyltransferase 2-like" evidence="6">
    <location>
        <begin position="28"/>
        <end position="132"/>
    </location>
</feature>
<name>A0A5S9MP11_9GAMM</name>
<dbReference type="PANTHER" id="PTHR43646:SF2">
    <property type="entry name" value="GLYCOSYLTRANSFERASE 2-LIKE DOMAIN-CONTAINING PROTEIN"/>
    <property type="match status" value="1"/>
</dbReference>
<evidence type="ECO:0000259" key="6">
    <source>
        <dbReference type="Pfam" id="PF00535"/>
    </source>
</evidence>
<dbReference type="GO" id="GO:0016757">
    <property type="term" value="F:glycosyltransferase activity"/>
    <property type="evidence" value="ECO:0007669"/>
    <property type="project" value="UniProtKB-KW"/>
</dbReference>
<dbReference type="AlphaFoldDB" id="A0A5S9MP11"/>
<gene>
    <name evidence="7" type="ORF">OPDIPICF_00035</name>
</gene>
<dbReference type="PANTHER" id="PTHR43646">
    <property type="entry name" value="GLYCOSYLTRANSFERASE"/>
    <property type="match status" value="1"/>
</dbReference>
<evidence type="ECO:0000256" key="2">
    <source>
        <dbReference type="ARBA" id="ARBA00022475"/>
    </source>
</evidence>
<organism evidence="7 8">
    <name type="scientific">BD1-7 clade bacterium</name>
    <dbReference type="NCBI Taxonomy" id="2029982"/>
    <lineage>
        <taxon>Bacteria</taxon>
        <taxon>Pseudomonadati</taxon>
        <taxon>Pseudomonadota</taxon>
        <taxon>Gammaproteobacteria</taxon>
        <taxon>Cellvibrionales</taxon>
        <taxon>Spongiibacteraceae</taxon>
        <taxon>BD1-7 clade</taxon>
    </lineage>
</organism>
<evidence type="ECO:0000313" key="8">
    <source>
        <dbReference type="Proteomes" id="UP000441399"/>
    </source>
</evidence>
<accession>A0A5S9MP11</accession>
<sequence length="239" mass="27837">MLLSIIVPVAPNEISWLRLMQDFGPIQDEAEIVVVCGDSHQQSIILNKLDHLPLNLRVITAPPGRAEHLNAGAEAAEGDYLWFIHADSQIPRQAIRRLKRILPQADRQVFYFDLKFFPDGPRLMEVNEWGVWFRSRFFTAPFGDQAFLVSKSLFNKIGPYPVNAAYGEDHLWIWQARHKGIAIKPAKTWVMTSARKYQQHGWLSTTGTHLRLFSKQYLREFWHWLKRHICRLPLAKMKL</sequence>
<dbReference type="SUPFAM" id="SSF53448">
    <property type="entry name" value="Nucleotide-diphospho-sugar transferases"/>
    <property type="match status" value="1"/>
</dbReference>
<keyword evidence="5" id="KW-0472">Membrane</keyword>
<evidence type="ECO:0000256" key="5">
    <source>
        <dbReference type="ARBA" id="ARBA00023136"/>
    </source>
</evidence>